<sequence>MITAKQAYEIAKEWMGPFALVSAGYETESHFIFLREHNRGKLWTDHASFWIDKTNGALKIVSAIPATKEFDQMQQGTQLNLEEMCE</sequence>
<evidence type="ECO:0000313" key="2">
    <source>
        <dbReference type="Proteomes" id="UP000198943"/>
    </source>
</evidence>
<dbReference type="EMBL" id="FMYW01000003">
    <property type="protein sequence ID" value="SDC20461.1"/>
    <property type="molecule type" value="Genomic_DNA"/>
</dbReference>
<protein>
    <submittedName>
        <fullName evidence="1">Uncharacterized protein</fullName>
    </submittedName>
</protein>
<proteinExistence type="predicted"/>
<reference evidence="2" key="1">
    <citation type="submission" date="2016-10" db="EMBL/GenBank/DDBJ databases">
        <authorList>
            <person name="Varghese N."/>
            <person name="Submissions S."/>
        </authorList>
    </citation>
    <scope>NUCLEOTIDE SEQUENCE [LARGE SCALE GENOMIC DNA]</scope>
    <source>
        <strain evidence="2">DSM 11005</strain>
    </source>
</reference>
<dbReference type="OrthoDB" id="9838896at2"/>
<dbReference type="Proteomes" id="UP000198943">
    <property type="component" value="Unassembled WGS sequence"/>
</dbReference>
<dbReference type="AlphaFoldDB" id="A0A1G6JP68"/>
<name>A0A1G6JP68_9FIRM</name>
<organism evidence="1 2">
    <name type="scientific">Succiniclasticum ruminis</name>
    <dbReference type="NCBI Taxonomy" id="40841"/>
    <lineage>
        <taxon>Bacteria</taxon>
        <taxon>Bacillati</taxon>
        <taxon>Bacillota</taxon>
        <taxon>Negativicutes</taxon>
        <taxon>Acidaminococcales</taxon>
        <taxon>Acidaminococcaceae</taxon>
        <taxon>Succiniclasticum</taxon>
    </lineage>
</organism>
<accession>A0A1G6JP68</accession>
<dbReference type="RefSeq" id="WP_093729644.1">
    <property type="nucleotide sequence ID" value="NZ_FMYW01000003.1"/>
</dbReference>
<keyword evidence="2" id="KW-1185">Reference proteome</keyword>
<gene>
    <name evidence="1" type="ORF">SAMN04487864_103206</name>
</gene>
<evidence type="ECO:0000313" key="1">
    <source>
        <dbReference type="EMBL" id="SDC20461.1"/>
    </source>
</evidence>